<accession>A0A453K435</accession>
<keyword evidence="2" id="KW-1185">Reference proteome</keyword>
<dbReference type="AlphaFoldDB" id="A0A453K435"/>
<evidence type="ECO:0000313" key="1">
    <source>
        <dbReference type="EnsemblPlants" id="AET5Gv20283200.4"/>
    </source>
</evidence>
<protein>
    <submittedName>
        <fullName evidence="1">Uncharacterized protein</fullName>
    </submittedName>
</protein>
<reference evidence="2" key="1">
    <citation type="journal article" date="2014" name="Science">
        <title>Ancient hybridizations among the ancestral genomes of bread wheat.</title>
        <authorList>
            <consortium name="International Wheat Genome Sequencing Consortium,"/>
            <person name="Marcussen T."/>
            <person name="Sandve S.R."/>
            <person name="Heier L."/>
            <person name="Spannagl M."/>
            <person name="Pfeifer M."/>
            <person name="Jakobsen K.S."/>
            <person name="Wulff B.B."/>
            <person name="Steuernagel B."/>
            <person name="Mayer K.F."/>
            <person name="Olsen O.A."/>
        </authorList>
    </citation>
    <scope>NUCLEOTIDE SEQUENCE [LARGE SCALE GENOMIC DNA]</scope>
    <source>
        <strain evidence="2">cv. AL8/78</strain>
    </source>
</reference>
<proteinExistence type="predicted"/>
<reference evidence="1" key="4">
    <citation type="submission" date="2019-03" db="UniProtKB">
        <authorList>
            <consortium name="EnsemblPlants"/>
        </authorList>
    </citation>
    <scope>IDENTIFICATION</scope>
</reference>
<dbReference type="Gramene" id="AET5Gv20283200.4">
    <property type="protein sequence ID" value="AET5Gv20283200.4"/>
    <property type="gene ID" value="AET5Gv20283200"/>
</dbReference>
<evidence type="ECO:0000313" key="2">
    <source>
        <dbReference type="Proteomes" id="UP000015105"/>
    </source>
</evidence>
<reference evidence="1" key="5">
    <citation type="journal article" date="2021" name="G3 (Bethesda)">
        <title>Aegilops tauschii genome assembly Aet v5.0 features greater sequence contiguity and improved annotation.</title>
        <authorList>
            <person name="Wang L."/>
            <person name="Zhu T."/>
            <person name="Rodriguez J.C."/>
            <person name="Deal K.R."/>
            <person name="Dubcovsky J."/>
            <person name="McGuire P.E."/>
            <person name="Lux T."/>
            <person name="Spannagl M."/>
            <person name="Mayer K.F.X."/>
            <person name="Baldrich P."/>
            <person name="Meyers B.C."/>
            <person name="Huo N."/>
            <person name="Gu Y.Q."/>
            <person name="Zhou H."/>
            <person name="Devos K.M."/>
            <person name="Bennetzen J.L."/>
            <person name="Unver T."/>
            <person name="Budak H."/>
            <person name="Gulick P.J."/>
            <person name="Galiba G."/>
            <person name="Kalapos B."/>
            <person name="Nelson D.R."/>
            <person name="Li P."/>
            <person name="You F.M."/>
            <person name="Luo M.C."/>
            <person name="Dvorak J."/>
        </authorList>
    </citation>
    <scope>NUCLEOTIDE SEQUENCE [LARGE SCALE GENOMIC DNA]</scope>
    <source>
        <strain evidence="1">cv. AL8/78</strain>
    </source>
</reference>
<name>A0A453K435_AEGTS</name>
<reference evidence="1" key="3">
    <citation type="journal article" date="2017" name="Nature">
        <title>Genome sequence of the progenitor of the wheat D genome Aegilops tauschii.</title>
        <authorList>
            <person name="Luo M.C."/>
            <person name="Gu Y.Q."/>
            <person name="Puiu D."/>
            <person name="Wang H."/>
            <person name="Twardziok S.O."/>
            <person name="Deal K.R."/>
            <person name="Huo N."/>
            <person name="Zhu T."/>
            <person name="Wang L."/>
            <person name="Wang Y."/>
            <person name="McGuire P.E."/>
            <person name="Liu S."/>
            <person name="Long H."/>
            <person name="Ramasamy R.K."/>
            <person name="Rodriguez J.C."/>
            <person name="Van S.L."/>
            <person name="Yuan L."/>
            <person name="Wang Z."/>
            <person name="Xia Z."/>
            <person name="Xiao L."/>
            <person name="Anderson O.D."/>
            <person name="Ouyang S."/>
            <person name="Liang Y."/>
            <person name="Zimin A.V."/>
            <person name="Pertea G."/>
            <person name="Qi P."/>
            <person name="Bennetzen J.L."/>
            <person name="Dai X."/>
            <person name="Dawson M.W."/>
            <person name="Muller H.G."/>
            <person name="Kugler K."/>
            <person name="Rivarola-Duarte L."/>
            <person name="Spannagl M."/>
            <person name="Mayer K.F.X."/>
            <person name="Lu F.H."/>
            <person name="Bevan M.W."/>
            <person name="Leroy P."/>
            <person name="Li P."/>
            <person name="You F.M."/>
            <person name="Sun Q."/>
            <person name="Liu Z."/>
            <person name="Lyons E."/>
            <person name="Wicker T."/>
            <person name="Salzberg S.L."/>
            <person name="Devos K.M."/>
            <person name="Dvorak J."/>
        </authorList>
    </citation>
    <scope>NUCLEOTIDE SEQUENCE [LARGE SCALE GENOMIC DNA]</scope>
    <source>
        <strain evidence="1">cv. AL8/78</strain>
    </source>
</reference>
<organism evidence="1 2">
    <name type="scientific">Aegilops tauschii subsp. strangulata</name>
    <name type="common">Goatgrass</name>
    <dbReference type="NCBI Taxonomy" id="200361"/>
    <lineage>
        <taxon>Eukaryota</taxon>
        <taxon>Viridiplantae</taxon>
        <taxon>Streptophyta</taxon>
        <taxon>Embryophyta</taxon>
        <taxon>Tracheophyta</taxon>
        <taxon>Spermatophyta</taxon>
        <taxon>Magnoliopsida</taxon>
        <taxon>Liliopsida</taxon>
        <taxon>Poales</taxon>
        <taxon>Poaceae</taxon>
        <taxon>BOP clade</taxon>
        <taxon>Pooideae</taxon>
        <taxon>Triticodae</taxon>
        <taxon>Triticeae</taxon>
        <taxon>Triticinae</taxon>
        <taxon>Aegilops</taxon>
    </lineage>
</organism>
<sequence length="95" mass="11181">YFRRQRDYQTSSFTRLSMVTEGNLYDGRSSESSLSTLFRCLWMIHHYVAPLEYYSVPDISIAGCSIRLCTKCCYPVTDNYRWSNIHRVCNGRYIG</sequence>
<dbReference type="Proteomes" id="UP000015105">
    <property type="component" value="Chromosome 5D"/>
</dbReference>
<dbReference type="EnsemblPlants" id="AET5Gv20283200.4">
    <property type="protein sequence ID" value="AET5Gv20283200.4"/>
    <property type="gene ID" value="AET5Gv20283200"/>
</dbReference>
<reference evidence="2" key="2">
    <citation type="journal article" date="2017" name="Nat. Plants">
        <title>The Aegilops tauschii genome reveals multiple impacts of transposons.</title>
        <authorList>
            <person name="Zhao G."/>
            <person name="Zou C."/>
            <person name="Li K."/>
            <person name="Wang K."/>
            <person name="Li T."/>
            <person name="Gao L."/>
            <person name="Zhang X."/>
            <person name="Wang H."/>
            <person name="Yang Z."/>
            <person name="Liu X."/>
            <person name="Jiang W."/>
            <person name="Mao L."/>
            <person name="Kong X."/>
            <person name="Jiao Y."/>
            <person name="Jia J."/>
        </authorList>
    </citation>
    <scope>NUCLEOTIDE SEQUENCE [LARGE SCALE GENOMIC DNA]</scope>
    <source>
        <strain evidence="2">cv. AL8/78</strain>
    </source>
</reference>